<organism evidence="7 8">
    <name type="scientific">Pseudidiomarina insulisalsae</name>
    <dbReference type="NCBI Taxonomy" id="575789"/>
    <lineage>
        <taxon>Bacteria</taxon>
        <taxon>Pseudomonadati</taxon>
        <taxon>Pseudomonadota</taxon>
        <taxon>Gammaproteobacteria</taxon>
        <taxon>Alteromonadales</taxon>
        <taxon>Idiomarinaceae</taxon>
        <taxon>Pseudidiomarina</taxon>
    </lineage>
</organism>
<dbReference type="Pfam" id="PF13087">
    <property type="entry name" value="AAA_12"/>
    <property type="match status" value="1"/>
</dbReference>
<evidence type="ECO:0000256" key="3">
    <source>
        <dbReference type="ARBA" id="ARBA00022806"/>
    </source>
</evidence>
<dbReference type="InterPro" id="IPR027417">
    <property type="entry name" value="P-loop_NTPase"/>
</dbReference>
<evidence type="ECO:0000313" key="8">
    <source>
        <dbReference type="Proteomes" id="UP000288259"/>
    </source>
</evidence>
<keyword evidence="8" id="KW-1185">Reference proteome</keyword>
<keyword evidence="3 7" id="KW-0347">Helicase</keyword>
<dbReference type="CDD" id="cd17934">
    <property type="entry name" value="DEXXQc_Upf1-like"/>
    <property type="match status" value="1"/>
</dbReference>
<sequence>MRQLNGQTFYSPSDLTEFHDSPFASWCKLCHRATGGEFPTPDPEDAFLKMLQDAGEAHELGLVKQLHEEGRNVVDVKKLCPGSDFLKQHQETVRLMKEGAEIIFQAALMDEPFAGYADFVVRVNTPSDLGEHSYEVWDTKLSKTAKVTHLLQLVAYAQMLEKIQGHMPNTVTVVLGSGAFESYPTAEYLPYFSVTKEKFIAAATNFDQDAMPDPFESREYGSWSTFAEALLAERRHLSLVANIRRSQIVKLNSAGILTIDELAELSDLSQVKIPNATLEKLREQAQVQIATEQAGTPQYRLRSPKPNEPELFSMLAPFSSGDIYFDLEGDPLTEGSLEFLWGMTVFDDNGKQDFIAYWAHNQEEEKQALAKFFELTLARWQRYPQMRVYHYAPYEMTALKRLVARYGIYENELDEMLRAELFVDLYKVVKSTLIIVQPSYSIKKVELFYRDARDTEIGLGGDAVVAYQQWTELGDKTILDAIELYNKDDCDSTYELAQWLRGLQAMHRSEIAQAAHDVADKEGAAEREKKPDDNLATKQALQKLADAQSDELERYAIETLMYLIDFHAREDKPKWWQFFEWLNAFDEELIEERNVIIDCNVLDRSDVSLRIRCNTEQEMSLSMGAGFALKMPEFPELSGAVKGKVSELFDDETFELKMTGNGAEQAPDQFTLVSQEFVPTGPLKKSLVELAEQVVRQKALPDDVAIEIIKRAAPRFSKALDTLSANRCSQNERVGQIAQLVEHLDRSYLTVQGPPGTGKTYTAARVIGHLMHNYPQLAIGITSNSHKALNNLLKKVAEYCAEQGIACTFYTSKLDEELEALGVDSYEQNTKAVRFVRPNVVMGGTAWVFSRKDMANTLDYLFIDEAGQVALANVIAMAQSTRNIVLLGDQMQLGQPTQATHPLDSGLSALDYLMKHEQVVPEDKGVLLNRSYRMHHDVLGFISSMVYQGRLEADDANKNQRIDVTSNDTIKKKSGIEFHPVEHDGNTVASDEEADYIQQLYQQLLQAHYTDKNDKQQLITSDAILIVTPYNLQVQRLKQRLPKGARVGTVDKFQGQEAPVVIFSFCSSSPDESPRGLDFLFDIRRINVAVSRAQALAIVVGSPRLLDVCATSIPLMKKASLVAELGRVGR</sequence>
<dbReference type="CDD" id="cd18808">
    <property type="entry name" value="SF1_C_Upf1"/>
    <property type="match status" value="1"/>
</dbReference>
<dbReference type="GO" id="GO:0043139">
    <property type="term" value="F:5'-3' DNA helicase activity"/>
    <property type="evidence" value="ECO:0007669"/>
    <property type="project" value="TreeGrafter"/>
</dbReference>
<keyword evidence="4" id="KW-0067">ATP-binding</keyword>
<keyword evidence="1" id="KW-0547">Nucleotide-binding</keyword>
<dbReference type="PANTHER" id="PTHR43788:SF8">
    <property type="entry name" value="DNA-BINDING PROTEIN SMUBP-2"/>
    <property type="match status" value="1"/>
</dbReference>
<name>A0A432YMQ0_9GAMM</name>
<dbReference type="InterPro" id="IPR041679">
    <property type="entry name" value="DNA2/NAM7-like_C"/>
</dbReference>
<dbReference type="InterPro" id="IPR047187">
    <property type="entry name" value="SF1_C_Upf1"/>
</dbReference>
<evidence type="ECO:0000256" key="4">
    <source>
        <dbReference type="ARBA" id="ARBA00022840"/>
    </source>
</evidence>
<dbReference type="InterPro" id="IPR019993">
    <property type="entry name" value="RecB_nuclease_TM0106_put"/>
</dbReference>
<accession>A0A432YMQ0</accession>
<evidence type="ECO:0000259" key="5">
    <source>
        <dbReference type="Pfam" id="PF13087"/>
    </source>
</evidence>
<keyword evidence="2" id="KW-0378">Hydrolase</keyword>
<dbReference type="AlphaFoldDB" id="A0A432YMQ0"/>
<dbReference type="Pfam" id="PF13482">
    <property type="entry name" value="RNase_H_2"/>
    <property type="match status" value="1"/>
</dbReference>
<dbReference type="PANTHER" id="PTHR43788">
    <property type="entry name" value="DNA2/NAM7 HELICASE FAMILY MEMBER"/>
    <property type="match status" value="1"/>
</dbReference>
<dbReference type="InterPro" id="IPR050534">
    <property type="entry name" value="Coronavir_polyprotein_1ab"/>
</dbReference>
<dbReference type="InterPro" id="IPR038720">
    <property type="entry name" value="YprB_RNase_H-like_dom"/>
</dbReference>
<protein>
    <submittedName>
        <fullName evidence="7">Helicase</fullName>
    </submittedName>
</protein>
<comment type="caution">
    <text evidence="7">The sequence shown here is derived from an EMBL/GenBank/DDBJ whole genome shotgun (WGS) entry which is preliminary data.</text>
</comment>
<reference evidence="8" key="1">
    <citation type="journal article" date="2018" name="Front. Microbiol.">
        <title>Genome-Based Analysis Reveals the Taxonomy and Diversity of the Family Idiomarinaceae.</title>
        <authorList>
            <person name="Liu Y."/>
            <person name="Lai Q."/>
            <person name="Shao Z."/>
        </authorList>
    </citation>
    <scope>NUCLEOTIDE SEQUENCE [LARGE SCALE GENOMIC DNA]</scope>
    <source>
        <strain evidence="8">CVS-6</strain>
    </source>
</reference>
<dbReference type="OrthoDB" id="9757917at2"/>
<evidence type="ECO:0000256" key="2">
    <source>
        <dbReference type="ARBA" id="ARBA00022801"/>
    </source>
</evidence>
<evidence type="ECO:0000256" key="1">
    <source>
        <dbReference type="ARBA" id="ARBA00022741"/>
    </source>
</evidence>
<dbReference type="Pfam" id="PF13245">
    <property type="entry name" value="AAA_19"/>
    <property type="match status" value="1"/>
</dbReference>
<dbReference type="InterPro" id="IPR012337">
    <property type="entry name" value="RNaseH-like_sf"/>
</dbReference>
<dbReference type="Proteomes" id="UP000288259">
    <property type="component" value="Unassembled WGS sequence"/>
</dbReference>
<dbReference type="EMBL" id="PIPY01000004">
    <property type="protein sequence ID" value="RUO62216.1"/>
    <property type="molecule type" value="Genomic_DNA"/>
</dbReference>
<dbReference type="NCBIfam" id="TIGR03491">
    <property type="entry name" value="TM0106 family RecB-like putative nuclease"/>
    <property type="match status" value="1"/>
</dbReference>
<dbReference type="SUPFAM" id="SSF52540">
    <property type="entry name" value="P-loop containing nucleoside triphosphate hydrolases"/>
    <property type="match status" value="1"/>
</dbReference>
<dbReference type="Gene3D" id="3.40.50.300">
    <property type="entry name" value="P-loop containing nucleotide triphosphate hydrolases"/>
    <property type="match status" value="2"/>
</dbReference>
<dbReference type="SUPFAM" id="SSF53098">
    <property type="entry name" value="Ribonuclease H-like"/>
    <property type="match status" value="1"/>
</dbReference>
<gene>
    <name evidence="7" type="ORF">CWI71_05030</name>
</gene>
<dbReference type="GO" id="GO:0016787">
    <property type="term" value="F:hydrolase activity"/>
    <property type="evidence" value="ECO:0007669"/>
    <property type="project" value="UniProtKB-KW"/>
</dbReference>
<feature type="domain" description="YprB ribonuclease H-like" evidence="6">
    <location>
        <begin position="323"/>
        <end position="500"/>
    </location>
</feature>
<dbReference type="GO" id="GO:0005524">
    <property type="term" value="F:ATP binding"/>
    <property type="evidence" value="ECO:0007669"/>
    <property type="project" value="UniProtKB-KW"/>
</dbReference>
<evidence type="ECO:0000259" key="6">
    <source>
        <dbReference type="Pfam" id="PF13482"/>
    </source>
</evidence>
<dbReference type="RefSeq" id="WP_126754179.1">
    <property type="nucleotide sequence ID" value="NZ_PIPY01000004.1"/>
</dbReference>
<proteinExistence type="predicted"/>
<feature type="domain" description="DNA2/NAM7 helicase-like C-terminal" evidence="5">
    <location>
        <begin position="910"/>
        <end position="1102"/>
    </location>
</feature>
<evidence type="ECO:0000313" key="7">
    <source>
        <dbReference type="EMBL" id="RUO62216.1"/>
    </source>
</evidence>